<protein>
    <submittedName>
        <fullName evidence="1">Uncharacterized protein</fullName>
    </submittedName>
</protein>
<evidence type="ECO:0000313" key="1">
    <source>
        <dbReference type="EMBL" id="GFY36033.1"/>
    </source>
</evidence>
<accession>A0A8X7BLZ5</accession>
<gene>
    <name evidence="1" type="ORF">TNCV_4844051</name>
</gene>
<sequence>MVLLASCQLKTAVAQQTFSPKRISRMLKSISKFNYWLSGIVGKISVASARNDAANCHAFLGRLHQRLSNSGSFVVNTQDRKRRVSTQKQRGDCVGCRTEQFRLGYRLSCRDFPYNRLTDPAY</sequence>
<comment type="caution">
    <text evidence="1">The sequence shown here is derived from an EMBL/GenBank/DDBJ whole genome shotgun (WGS) entry which is preliminary data.</text>
</comment>
<dbReference type="EMBL" id="BMAU01021435">
    <property type="protein sequence ID" value="GFY36033.1"/>
    <property type="molecule type" value="Genomic_DNA"/>
</dbReference>
<proteinExistence type="predicted"/>
<keyword evidence="2" id="KW-1185">Reference proteome</keyword>
<dbReference type="AlphaFoldDB" id="A0A8X7BLZ5"/>
<organism evidence="1 2">
    <name type="scientific">Trichonephila clavipes</name>
    <name type="common">Golden silk orbweaver</name>
    <name type="synonym">Nephila clavipes</name>
    <dbReference type="NCBI Taxonomy" id="2585209"/>
    <lineage>
        <taxon>Eukaryota</taxon>
        <taxon>Metazoa</taxon>
        <taxon>Ecdysozoa</taxon>
        <taxon>Arthropoda</taxon>
        <taxon>Chelicerata</taxon>
        <taxon>Arachnida</taxon>
        <taxon>Araneae</taxon>
        <taxon>Araneomorphae</taxon>
        <taxon>Entelegynae</taxon>
        <taxon>Araneoidea</taxon>
        <taxon>Nephilidae</taxon>
        <taxon>Trichonephila</taxon>
    </lineage>
</organism>
<name>A0A8X7BLZ5_TRICX</name>
<reference evidence="1" key="1">
    <citation type="submission" date="2020-08" db="EMBL/GenBank/DDBJ databases">
        <title>Multicomponent nature underlies the extraordinary mechanical properties of spider dragline silk.</title>
        <authorList>
            <person name="Kono N."/>
            <person name="Nakamura H."/>
            <person name="Mori M."/>
            <person name="Yoshida Y."/>
            <person name="Ohtoshi R."/>
            <person name="Malay A.D."/>
            <person name="Moran D.A.P."/>
            <person name="Tomita M."/>
            <person name="Numata K."/>
            <person name="Arakawa K."/>
        </authorList>
    </citation>
    <scope>NUCLEOTIDE SEQUENCE</scope>
</reference>
<dbReference type="Proteomes" id="UP000887159">
    <property type="component" value="Unassembled WGS sequence"/>
</dbReference>
<evidence type="ECO:0000313" key="2">
    <source>
        <dbReference type="Proteomes" id="UP000887159"/>
    </source>
</evidence>